<feature type="domain" description="GYF" evidence="2">
    <location>
        <begin position="337"/>
        <end position="389"/>
    </location>
</feature>
<dbReference type="Proteomes" id="UP000736335">
    <property type="component" value="Unassembled WGS sequence"/>
</dbReference>
<feature type="compositionally biased region" description="Basic and acidic residues" evidence="1">
    <location>
        <begin position="61"/>
        <end position="71"/>
    </location>
</feature>
<feature type="region of interest" description="Disordered" evidence="1">
    <location>
        <begin position="408"/>
        <end position="477"/>
    </location>
</feature>
<sequence length="555" mass="60292">MATTTMHFGPEWMRKQQTPATRSSQTDFHSGSTTAISGLNPTPPTPPTPSHSTPLTSGVVHSEKRDGGHPFRYSKEEMIRIFREGVKTSLGPEVERWEGVIREIAADPIGTREMTDVEKRLFSGTLNSEKLSRDGSSGTSPMRERFGPFLGSRRRDSGDQSAFGAPRKHSVSSLQQPLPSPRDSVPLPSRGRNGPGFDGVLGSGETWNMRRRGSETRSRVGGSAVRDSSGITGQVDGTPEMRLKDGVDGVQESDRADKPTVLDKAPMTQSSPHRDQQDDGAVQRTEADHAQSQNQLIDDRGQQHLSNAPLAAMTLSEAITSTQSQVPNVTGTTDLAAVEWSYLDTQGVVQGPFRADVMQSWHDQGYFTPDLLMKRTQTDGDWVSVGELSQRASGPKIFLSPIMPPGPPGLARRLDNLSGPPLHQRDPGPFGPPHQPVPIRSLRTSTLDSYINGNSQSASPSSSAGPHSHIFGNPEPTINAIGASRRSYIDASTESLVRSPFPNAATSHGFNGVLRESIPGHHLQSQNSAFQQVPPWFKVHFYPQPLQYNSIKISS</sequence>
<dbReference type="InterPro" id="IPR035445">
    <property type="entry name" value="GYF-like_dom_sf"/>
</dbReference>
<dbReference type="SMART" id="SM00444">
    <property type="entry name" value="GYF"/>
    <property type="match status" value="1"/>
</dbReference>
<reference evidence="3" key="2">
    <citation type="submission" date="2020-11" db="EMBL/GenBank/DDBJ databases">
        <authorList>
            <consortium name="DOE Joint Genome Institute"/>
            <person name="Kuo A."/>
            <person name="Miyauchi S."/>
            <person name="Kiss E."/>
            <person name="Drula E."/>
            <person name="Kohler A."/>
            <person name="Sanchez-Garcia M."/>
            <person name="Andreopoulos B."/>
            <person name="Barry K.W."/>
            <person name="Bonito G."/>
            <person name="Buee M."/>
            <person name="Carver A."/>
            <person name="Chen C."/>
            <person name="Cichocki N."/>
            <person name="Clum A."/>
            <person name="Culley D."/>
            <person name="Crous P.W."/>
            <person name="Fauchery L."/>
            <person name="Girlanda M."/>
            <person name="Hayes R."/>
            <person name="Keri Z."/>
            <person name="Labutti K."/>
            <person name="Lipzen A."/>
            <person name="Lombard V."/>
            <person name="Magnuson J."/>
            <person name="Maillard F."/>
            <person name="Morin E."/>
            <person name="Murat C."/>
            <person name="Nolan M."/>
            <person name="Ohm R."/>
            <person name="Pangilinan J."/>
            <person name="Pereira M."/>
            <person name="Perotto S."/>
            <person name="Peter M."/>
            <person name="Riley R."/>
            <person name="Sitrit Y."/>
            <person name="Stielow B."/>
            <person name="Szollosi G."/>
            <person name="Zifcakova L."/>
            <person name="Stursova M."/>
            <person name="Spatafora J.W."/>
            <person name="Tedersoo L."/>
            <person name="Vaario L.-M."/>
            <person name="Yamada A."/>
            <person name="Yan M."/>
            <person name="Wang P."/>
            <person name="Xu J."/>
            <person name="Bruns T."/>
            <person name="Baldrian P."/>
            <person name="Vilgalys R."/>
            <person name="Henrissat B."/>
            <person name="Grigoriev I.V."/>
            <person name="Hibbett D."/>
            <person name="Nagy L.G."/>
            <person name="Martin F.M."/>
        </authorList>
    </citation>
    <scope>NUCLEOTIDE SEQUENCE</scope>
    <source>
        <strain evidence="3">UH-Tt-Lm1</strain>
    </source>
</reference>
<evidence type="ECO:0000259" key="2">
    <source>
        <dbReference type="PROSITE" id="PS50829"/>
    </source>
</evidence>
<dbReference type="InterPro" id="IPR003169">
    <property type="entry name" value="GYF"/>
</dbReference>
<gene>
    <name evidence="3" type="ORF">BJ322DRAFT_694770</name>
</gene>
<dbReference type="PROSITE" id="PS50829">
    <property type="entry name" value="GYF"/>
    <property type="match status" value="1"/>
</dbReference>
<feature type="compositionally biased region" description="Basic and acidic residues" evidence="1">
    <location>
        <begin position="239"/>
        <end position="261"/>
    </location>
</feature>
<accession>A0A9P6HHF6</accession>
<keyword evidence="4" id="KW-1185">Reference proteome</keyword>
<name>A0A9P6HHF6_9AGAM</name>
<feature type="compositionally biased region" description="Low complexity" evidence="1">
    <location>
        <begin position="452"/>
        <end position="469"/>
    </location>
</feature>
<evidence type="ECO:0000313" key="4">
    <source>
        <dbReference type="Proteomes" id="UP000736335"/>
    </source>
</evidence>
<evidence type="ECO:0000256" key="1">
    <source>
        <dbReference type="SAM" id="MobiDB-lite"/>
    </source>
</evidence>
<dbReference type="SUPFAM" id="SSF55277">
    <property type="entry name" value="GYF domain"/>
    <property type="match status" value="1"/>
</dbReference>
<dbReference type="AlphaFoldDB" id="A0A9P6HHF6"/>
<feature type="compositionally biased region" description="Polar residues" evidence="1">
    <location>
        <begin position="128"/>
        <end position="140"/>
    </location>
</feature>
<dbReference type="EMBL" id="WIUZ02000005">
    <property type="protein sequence ID" value="KAF9787013.1"/>
    <property type="molecule type" value="Genomic_DNA"/>
</dbReference>
<feature type="compositionally biased region" description="Polar residues" evidence="1">
    <location>
        <begin position="15"/>
        <end position="40"/>
    </location>
</feature>
<organism evidence="3 4">
    <name type="scientific">Thelephora terrestris</name>
    <dbReference type="NCBI Taxonomy" id="56493"/>
    <lineage>
        <taxon>Eukaryota</taxon>
        <taxon>Fungi</taxon>
        <taxon>Dikarya</taxon>
        <taxon>Basidiomycota</taxon>
        <taxon>Agaricomycotina</taxon>
        <taxon>Agaricomycetes</taxon>
        <taxon>Thelephorales</taxon>
        <taxon>Thelephoraceae</taxon>
        <taxon>Thelephora</taxon>
    </lineage>
</organism>
<comment type="caution">
    <text evidence="3">The sequence shown here is derived from an EMBL/GenBank/DDBJ whole genome shotgun (WGS) entry which is preliminary data.</text>
</comment>
<proteinExistence type="predicted"/>
<feature type="compositionally biased region" description="Gly residues" evidence="1">
    <location>
        <begin position="193"/>
        <end position="202"/>
    </location>
</feature>
<feature type="region of interest" description="Disordered" evidence="1">
    <location>
        <begin position="1"/>
        <end position="71"/>
    </location>
</feature>
<dbReference type="Gene3D" id="3.30.1490.40">
    <property type="match status" value="1"/>
</dbReference>
<dbReference type="OrthoDB" id="6415790at2759"/>
<feature type="region of interest" description="Disordered" evidence="1">
    <location>
        <begin position="128"/>
        <end position="294"/>
    </location>
</feature>
<feature type="compositionally biased region" description="Polar residues" evidence="1">
    <location>
        <begin position="442"/>
        <end position="451"/>
    </location>
</feature>
<protein>
    <recommendedName>
        <fullName evidence="2">GYF domain-containing protein</fullName>
    </recommendedName>
</protein>
<evidence type="ECO:0000313" key="3">
    <source>
        <dbReference type="EMBL" id="KAF9787013.1"/>
    </source>
</evidence>
<reference evidence="3" key="1">
    <citation type="journal article" date="2020" name="Nat. Commun.">
        <title>Large-scale genome sequencing of mycorrhizal fungi provides insights into the early evolution of symbiotic traits.</title>
        <authorList>
            <person name="Miyauchi S."/>
            <person name="Kiss E."/>
            <person name="Kuo A."/>
            <person name="Drula E."/>
            <person name="Kohler A."/>
            <person name="Sanchez-Garcia M."/>
            <person name="Morin E."/>
            <person name="Andreopoulos B."/>
            <person name="Barry K.W."/>
            <person name="Bonito G."/>
            <person name="Buee M."/>
            <person name="Carver A."/>
            <person name="Chen C."/>
            <person name="Cichocki N."/>
            <person name="Clum A."/>
            <person name="Culley D."/>
            <person name="Crous P.W."/>
            <person name="Fauchery L."/>
            <person name="Girlanda M."/>
            <person name="Hayes R.D."/>
            <person name="Keri Z."/>
            <person name="LaButti K."/>
            <person name="Lipzen A."/>
            <person name="Lombard V."/>
            <person name="Magnuson J."/>
            <person name="Maillard F."/>
            <person name="Murat C."/>
            <person name="Nolan M."/>
            <person name="Ohm R.A."/>
            <person name="Pangilinan J."/>
            <person name="Pereira M.F."/>
            <person name="Perotto S."/>
            <person name="Peter M."/>
            <person name="Pfister S."/>
            <person name="Riley R."/>
            <person name="Sitrit Y."/>
            <person name="Stielow J.B."/>
            <person name="Szollosi G."/>
            <person name="Zifcakova L."/>
            <person name="Stursova M."/>
            <person name="Spatafora J.W."/>
            <person name="Tedersoo L."/>
            <person name="Vaario L.M."/>
            <person name="Yamada A."/>
            <person name="Yan M."/>
            <person name="Wang P."/>
            <person name="Xu J."/>
            <person name="Bruns T."/>
            <person name="Baldrian P."/>
            <person name="Vilgalys R."/>
            <person name="Dunand C."/>
            <person name="Henrissat B."/>
            <person name="Grigoriev I.V."/>
            <person name="Hibbett D."/>
            <person name="Nagy L.G."/>
            <person name="Martin F.M."/>
        </authorList>
    </citation>
    <scope>NUCLEOTIDE SEQUENCE</scope>
    <source>
        <strain evidence="3">UH-Tt-Lm1</strain>
    </source>
</reference>
<dbReference type="Pfam" id="PF02213">
    <property type="entry name" value="GYF"/>
    <property type="match status" value="1"/>
</dbReference>